<keyword evidence="2" id="KW-1133">Transmembrane helix</keyword>
<feature type="domain" description="Transglutaminase-like" evidence="3">
    <location>
        <begin position="286"/>
        <end position="379"/>
    </location>
</feature>
<organism evidence="4">
    <name type="scientific">uncultured bacterium contig00059</name>
    <dbReference type="NCBI Taxonomy" id="1181542"/>
    <lineage>
        <taxon>Bacteria</taxon>
        <taxon>environmental samples</taxon>
    </lineage>
</organism>
<evidence type="ECO:0000313" key="4">
    <source>
        <dbReference type="EMBL" id="AGS52258.1"/>
    </source>
</evidence>
<evidence type="ECO:0000256" key="1">
    <source>
        <dbReference type="SAM" id="MobiDB-lite"/>
    </source>
</evidence>
<dbReference type="PANTHER" id="PTHR42736">
    <property type="entry name" value="PROTEIN-GLUTAMINE GAMMA-GLUTAMYLTRANSFERASE"/>
    <property type="match status" value="1"/>
</dbReference>
<feature type="transmembrane region" description="Helical" evidence="2">
    <location>
        <begin position="416"/>
        <end position="435"/>
    </location>
</feature>
<feature type="compositionally biased region" description="Basic and acidic residues" evidence="1">
    <location>
        <begin position="1"/>
        <end position="36"/>
    </location>
</feature>
<dbReference type="SUPFAM" id="SSF54001">
    <property type="entry name" value="Cysteine proteinases"/>
    <property type="match status" value="1"/>
</dbReference>
<dbReference type="Pfam" id="PF01841">
    <property type="entry name" value="Transglut_core"/>
    <property type="match status" value="1"/>
</dbReference>
<evidence type="ECO:0000256" key="2">
    <source>
        <dbReference type="SAM" id="Phobius"/>
    </source>
</evidence>
<name>A0A0A6ZH26_9BACT</name>
<feature type="region of interest" description="Disordered" evidence="1">
    <location>
        <begin position="1"/>
        <end position="60"/>
    </location>
</feature>
<keyword evidence="2" id="KW-0472">Membrane</keyword>
<proteinExistence type="predicted"/>
<dbReference type="InterPro" id="IPR052901">
    <property type="entry name" value="Bact_TGase-like"/>
</dbReference>
<keyword evidence="2" id="KW-0812">Transmembrane</keyword>
<dbReference type="Gene3D" id="3.10.620.30">
    <property type="match status" value="1"/>
</dbReference>
<accession>A0A0A6ZH26</accession>
<feature type="compositionally biased region" description="Basic and acidic residues" evidence="1">
    <location>
        <begin position="50"/>
        <end position="60"/>
    </location>
</feature>
<dbReference type="PANTHER" id="PTHR42736:SF1">
    <property type="entry name" value="PROTEIN-GLUTAMINE GAMMA-GLUTAMYLTRANSFERASE"/>
    <property type="match status" value="1"/>
</dbReference>
<dbReference type="InterPro" id="IPR002931">
    <property type="entry name" value="Transglutaminase-like"/>
</dbReference>
<dbReference type="SMART" id="SM00460">
    <property type="entry name" value="TGc"/>
    <property type="match status" value="1"/>
</dbReference>
<evidence type="ECO:0000259" key="3">
    <source>
        <dbReference type="SMART" id="SM00460"/>
    </source>
</evidence>
<sequence>MPERIKSDQDKGIPRDGGGRREGRRTIPQSGDEKQPSLRGLSEYSWQNRTGRDRREDGGADNRQYMVMVVASEKEPVYMGDLFRGQLDPIGGFLTSPQEPLNRLSGQRLFVAWFNNEPDFDAGRTRQEVFSLSTLQQKYFPWRPVAIDPTILNEDSGPLRYIHQVASNMHNSDPLALVAESSRSFSSFEKNMLAAYMELPLEDSDMDAFGSYFNNAKKKWQENRDYIIKNDRYLNEIFSNGREDGGIEPVNEYLENILAILVSFSAYQYNLSYNDDYSIDSIKQFLFNSEEGDCVEFSNTLALLGRIAGLPSRVVTGYLAAEELQTQAHLRGLANLRARIPVLQQFPFNNLFLVTNLHSHSWTQFYIPGYGWLDFEATAFAIPPEGTGDFNTWDVVIPIIDENKVFSQVRKFPWRAVLRTAFIMACIALVCAYALRYGREAFLYFGAQRGGRDGAQQAGAQRAAARSLYLLLLARLAADGRPIKPASRTALEYAELFPGEKGDCRLFADLYSQLRWREFADNAQRDECFDRLRREYRNILEGSRRKGMVNWFKRVLSLRGLAYL</sequence>
<dbReference type="InterPro" id="IPR038765">
    <property type="entry name" value="Papain-like_cys_pep_sf"/>
</dbReference>
<dbReference type="EMBL" id="JQ844187">
    <property type="protein sequence ID" value="AGS52258.1"/>
    <property type="molecule type" value="Genomic_DNA"/>
</dbReference>
<reference evidence="4" key="1">
    <citation type="journal article" date="2012" name="Enzyme Microb. Technol.">
        <title>Characterization of a novel thermostable ?-glucosidase from a metagenomic library of termite gut.</title>
        <authorList>
            <person name="Wang Q."/>
            <person name="Qian C."/>
            <person name="Zhang X.Z."/>
            <person name="Liu N."/>
            <person name="Yan X."/>
            <person name="Zhou Z."/>
        </authorList>
    </citation>
    <scope>NUCLEOTIDE SEQUENCE</scope>
</reference>
<dbReference type="AlphaFoldDB" id="A0A0A6ZH26"/>
<protein>
    <submittedName>
        <fullName evidence="4">Transglutaminase domain protein</fullName>
    </submittedName>
</protein>